<name>A0A2P4Z0Q1_9CRYT</name>
<keyword evidence="4" id="KW-1185">Reference proteome</keyword>
<dbReference type="Proteomes" id="UP000236928">
    <property type="component" value="Unassembled WGS sequence"/>
</dbReference>
<evidence type="ECO:0000313" key="3">
    <source>
        <dbReference type="EMBL" id="POM83665.1"/>
    </source>
</evidence>
<reference evidence="3 4" key="1">
    <citation type="submission" date="2014-04" db="EMBL/GenBank/DDBJ databases">
        <title>Comparative Genomics of Cryptosporidium Species.</title>
        <authorList>
            <person name="Silva J.C."/>
            <person name="Su Q."/>
            <person name="Chalmers R."/>
            <person name="Chibucos M.C."/>
            <person name="Elwin K."/>
            <person name="Godinez A."/>
            <person name="Guo F."/>
            <person name="Huynh K."/>
            <person name="Orvis J."/>
            <person name="Ott S."/>
            <person name="Sadzewicz L."/>
            <person name="Sengamalay N."/>
            <person name="Shetty A."/>
            <person name="Sun M."/>
            <person name="Tallon L."/>
            <person name="Xiao L."/>
            <person name="Zhang H."/>
            <person name="Fraser C.M."/>
            <person name="Zhu G."/>
            <person name="Kissinger J."/>
            <person name="Widmer G."/>
        </authorList>
    </citation>
    <scope>NUCLEOTIDE SEQUENCE [LARGE SCALE GENOMIC DNA]</scope>
    <source>
        <strain evidence="3 4">UKMEL1</strain>
    </source>
</reference>
<evidence type="ECO:0000313" key="4">
    <source>
        <dbReference type="Proteomes" id="UP000236928"/>
    </source>
</evidence>
<protein>
    <recommendedName>
        <fullName evidence="5">Integral membrane protein</fullName>
    </recommendedName>
</protein>
<comment type="caution">
    <text evidence="3">The sequence shown here is derived from an EMBL/GenBank/DDBJ whole genome shotgun (WGS) entry which is preliminary data.</text>
</comment>
<keyword evidence="2" id="KW-0732">Signal</keyword>
<feature type="region of interest" description="Disordered" evidence="1">
    <location>
        <begin position="241"/>
        <end position="285"/>
    </location>
</feature>
<evidence type="ECO:0000256" key="1">
    <source>
        <dbReference type="SAM" id="MobiDB-lite"/>
    </source>
</evidence>
<feature type="compositionally biased region" description="Basic and acidic residues" evidence="1">
    <location>
        <begin position="659"/>
        <end position="671"/>
    </location>
</feature>
<dbReference type="OrthoDB" id="343962at2759"/>
<evidence type="ECO:0000256" key="2">
    <source>
        <dbReference type="SAM" id="SignalP"/>
    </source>
</evidence>
<gene>
    <name evidence="3" type="ORF">CmeUKMEL1_08530</name>
</gene>
<feature type="compositionally biased region" description="Basic and acidic residues" evidence="1">
    <location>
        <begin position="275"/>
        <end position="284"/>
    </location>
</feature>
<feature type="signal peptide" evidence="2">
    <location>
        <begin position="1"/>
        <end position="22"/>
    </location>
</feature>
<feature type="compositionally biased region" description="Basic and acidic residues" evidence="1">
    <location>
        <begin position="243"/>
        <end position="255"/>
    </location>
</feature>
<sequence>MEINSLLPFLIILLLSINEVFSKKNDEYIAESQVDEDYLIEDFGTEDEDSRSLFSLNNIQNDIWSDRFVNGFSSIELENNNSGVIHLLNNNSNIKLGSDEYVITSSNVPNYDSLIIFVEDISQELNSNEENREIKNQNIIIVTNDTKNEILIKSNRLSNGFVCMGILNGTEIWSREFCEIVQGFKIDEITCNCKGSFIYSFAESRDQNRALQMQYDKFNFPDFGSGVNTQAHHANNAYLSRVSRNDDPNSNHGDKVPFPPLHGSLGGRSSNVNMQKKETKKSSTDNEITFQQNELIQYYHSGPTNKYIINNQDGPHIYDKSKLNELNHQNSINKETSQVNSNLIENNSIHKNPWSIRNYNDLIKKSSSILNNNHLHNDFSTQKVDTITVNMEIKNIGFDSLNNSLYKQSFLSKFINSLSNALNLIPNKFRIVNIWNEENPSLRRGNSGSIGIAIKIITSAPDEIINKVKDLKNQICEFSKTFEFYLISISKNIGSKSVSNEIITDKTKENNEKKINSDIETPRTLPIIFTMNLRTRKPYINQKEAFTLLEDELSKSMKIPKSSIDIPEFTYKQLNDPLTNESYLMIHTEIWVHPEKQIREEYTSLLTNIYSNIIHNKKSSFSSIFLCSKYEIKEIPHIRAHAIEDEQTYNQDNNAPEFSGEKISKETESADEGRISKIGRFYQIDQNHQKNQSNPQSKKAEYIENIQNGYNQDANESNQTVPVIYLFKE</sequence>
<organism evidence="3 4">
    <name type="scientific">Cryptosporidium meleagridis</name>
    <dbReference type="NCBI Taxonomy" id="93969"/>
    <lineage>
        <taxon>Eukaryota</taxon>
        <taxon>Sar</taxon>
        <taxon>Alveolata</taxon>
        <taxon>Apicomplexa</taxon>
        <taxon>Conoidasida</taxon>
        <taxon>Coccidia</taxon>
        <taxon>Eucoccidiorida</taxon>
        <taxon>Eimeriorina</taxon>
        <taxon>Cryptosporidiidae</taxon>
        <taxon>Cryptosporidium</taxon>
    </lineage>
</organism>
<proteinExistence type="predicted"/>
<accession>A0A2P4Z0Q1</accession>
<feature type="region of interest" description="Disordered" evidence="1">
    <location>
        <begin position="651"/>
        <end position="671"/>
    </location>
</feature>
<dbReference type="AlphaFoldDB" id="A0A2P4Z0Q1"/>
<evidence type="ECO:0008006" key="5">
    <source>
        <dbReference type="Google" id="ProtNLM"/>
    </source>
</evidence>
<feature type="chain" id="PRO_5015132021" description="Integral membrane protein" evidence="2">
    <location>
        <begin position="23"/>
        <end position="729"/>
    </location>
</feature>
<dbReference type="EMBL" id="JIBK01000018">
    <property type="protein sequence ID" value="POM83665.1"/>
    <property type="molecule type" value="Genomic_DNA"/>
</dbReference>
<dbReference type="VEuPathDB" id="CryptoDB:CmeUKMEL1_08530"/>